<feature type="compositionally biased region" description="Gly residues" evidence="5">
    <location>
        <begin position="263"/>
        <end position="275"/>
    </location>
</feature>
<name>A0A5S4GDT2_9ACTN</name>
<dbReference type="InterPro" id="IPR001867">
    <property type="entry name" value="OmpR/PhoB-type_DNA-bd"/>
</dbReference>
<dbReference type="SUPFAM" id="SSF46894">
    <property type="entry name" value="C-terminal effector domain of the bipartite response regulators"/>
    <property type="match status" value="1"/>
</dbReference>
<dbReference type="GO" id="GO:0006355">
    <property type="term" value="P:regulation of DNA-templated transcription"/>
    <property type="evidence" value="ECO:0007669"/>
    <property type="project" value="InterPro"/>
</dbReference>
<comment type="caution">
    <text evidence="8">The sequence shown here is derived from an EMBL/GenBank/DDBJ whole genome shotgun (WGS) entry which is preliminary data.</text>
</comment>
<organism evidence="8 9">
    <name type="scientific">Nonomuraea zeae</name>
    <dbReference type="NCBI Taxonomy" id="1642303"/>
    <lineage>
        <taxon>Bacteria</taxon>
        <taxon>Bacillati</taxon>
        <taxon>Actinomycetota</taxon>
        <taxon>Actinomycetes</taxon>
        <taxon>Streptosporangiales</taxon>
        <taxon>Streptosporangiaceae</taxon>
        <taxon>Nonomuraea</taxon>
    </lineage>
</organism>
<dbReference type="SUPFAM" id="SSF48452">
    <property type="entry name" value="TPR-like"/>
    <property type="match status" value="1"/>
</dbReference>
<evidence type="ECO:0008006" key="10">
    <source>
        <dbReference type="Google" id="ProtNLM"/>
    </source>
</evidence>
<keyword evidence="3" id="KW-0238">DNA-binding</keyword>
<dbReference type="SMART" id="SM00862">
    <property type="entry name" value="Trans_reg_C"/>
    <property type="match status" value="1"/>
</dbReference>
<feature type="non-terminal residue" evidence="8">
    <location>
        <position position="275"/>
    </location>
</feature>
<dbReference type="InterPro" id="IPR011990">
    <property type="entry name" value="TPR-like_helical_dom_sf"/>
</dbReference>
<keyword evidence="4" id="KW-0804">Transcription</keyword>
<feature type="domain" description="OmpR/PhoB-type" evidence="6">
    <location>
        <begin position="26"/>
        <end position="95"/>
    </location>
</feature>
<feature type="domain" description="Bacterial transcriptional activator" evidence="7">
    <location>
        <begin position="103"/>
        <end position="249"/>
    </location>
</feature>
<dbReference type="GO" id="GO:0000160">
    <property type="term" value="P:phosphorelay signal transduction system"/>
    <property type="evidence" value="ECO:0007669"/>
    <property type="project" value="InterPro"/>
</dbReference>
<evidence type="ECO:0000256" key="4">
    <source>
        <dbReference type="ARBA" id="ARBA00023163"/>
    </source>
</evidence>
<dbReference type="EMBL" id="VCKX01000088">
    <property type="protein sequence ID" value="TMR31158.1"/>
    <property type="molecule type" value="Genomic_DNA"/>
</dbReference>
<dbReference type="PANTHER" id="PTHR35807:SF1">
    <property type="entry name" value="TRANSCRIPTIONAL REGULATOR REDD"/>
    <property type="match status" value="1"/>
</dbReference>
<dbReference type="RefSeq" id="WP_206058587.1">
    <property type="nucleotide sequence ID" value="NZ_VCKX01000088.1"/>
</dbReference>
<dbReference type="AlphaFoldDB" id="A0A5S4GDT2"/>
<dbReference type="Gene3D" id="1.10.10.10">
    <property type="entry name" value="Winged helix-like DNA-binding domain superfamily/Winged helix DNA-binding domain"/>
    <property type="match status" value="1"/>
</dbReference>
<evidence type="ECO:0000256" key="2">
    <source>
        <dbReference type="ARBA" id="ARBA00023015"/>
    </source>
</evidence>
<comment type="similarity">
    <text evidence="1">Belongs to the AfsR/DnrI/RedD regulatory family.</text>
</comment>
<evidence type="ECO:0000313" key="8">
    <source>
        <dbReference type="EMBL" id="TMR31158.1"/>
    </source>
</evidence>
<keyword evidence="2" id="KW-0805">Transcription regulation</keyword>
<dbReference type="InterPro" id="IPR051677">
    <property type="entry name" value="AfsR-DnrI-RedD_regulator"/>
</dbReference>
<evidence type="ECO:0000259" key="7">
    <source>
        <dbReference type="SMART" id="SM01043"/>
    </source>
</evidence>
<proteinExistence type="inferred from homology"/>
<protein>
    <recommendedName>
        <fullName evidence="10">OmpR/PhoB-type domain-containing protein</fullName>
    </recommendedName>
</protein>
<reference evidence="8 9" key="1">
    <citation type="submission" date="2019-05" db="EMBL/GenBank/DDBJ databases">
        <title>Draft genome sequence of Nonomuraea zeae DSM 100528.</title>
        <authorList>
            <person name="Saricaoglu S."/>
            <person name="Isik K."/>
        </authorList>
    </citation>
    <scope>NUCLEOTIDE SEQUENCE [LARGE SCALE GENOMIC DNA]</scope>
    <source>
        <strain evidence="8 9">DSM 100528</strain>
    </source>
</reference>
<dbReference type="PANTHER" id="PTHR35807">
    <property type="entry name" value="TRANSCRIPTIONAL REGULATOR REDD-RELATED"/>
    <property type="match status" value="1"/>
</dbReference>
<dbReference type="SMART" id="SM01043">
    <property type="entry name" value="BTAD"/>
    <property type="match status" value="1"/>
</dbReference>
<sequence length="275" mass="28120">MTEPNGVLIRLAGSFAIERDGVPYPRGVVGGKARTLLKLLAAERGRAVSADRVVAALWPGGGPKRPVENVATLISRVRGVLGPGVVTGGRHGYRLGGPPGVLVDLDVAAGLVGEAEGCLGAGEPALAGAAAWRALELLHFGAVLEGEPDAGWVVAAREEAAGLVRRARHAAGTAGLRTADPASARRAAEGAVRVDPFDEVAYRLLMRAHVAAGEPAKALLAYERLRRRLAAELGTDPAAETRAVHLAILREEPVRTPPPPPGSGMGTGTGSGTGT</sequence>
<evidence type="ECO:0000256" key="1">
    <source>
        <dbReference type="ARBA" id="ARBA00005820"/>
    </source>
</evidence>
<dbReference type="Gene3D" id="1.25.40.10">
    <property type="entry name" value="Tetratricopeptide repeat domain"/>
    <property type="match status" value="1"/>
</dbReference>
<evidence type="ECO:0000256" key="5">
    <source>
        <dbReference type="SAM" id="MobiDB-lite"/>
    </source>
</evidence>
<feature type="region of interest" description="Disordered" evidence="5">
    <location>
        <begin position="253"/>
        <end position="275"/>
    </location>
</feature>
<evidence type="ECO:0000313" key="9">
    <source>
        <dbReference type="Proteomes" id="UP000306628"/>
    </source>
</evidence>
<dbReference type="InterPro" id="IPR016032">
    <property type="entry name" value="Sig_transdc_resp-reg_C-effctor"/>
</dbReference>
<evidence type="ECO:0000256" key="3">
    <source>
        <dbReference type="ARBA" id="ARBA00023125"/>
    </source>
</evidence>
<dbReference type="InterPro" id="IPR036388">
    <property type="entry name" value="WH-like_DNA-bd_sf"/>
</dbReference>
<dbReference type="Pfam" id="PF03704">
    <property type="entry name" value="BTAD"/>
    <property type="match status" value="1"/>
</dbReference>
<evidence type="ECO:0000259" key="6">
    <source>
        <dbReference type="SMART" id="SM00862"/>
    </source>
</evidence>
<accession>A0A5S4GDT2</accession>
<keyword evidence="9" id="KW-1185">Reference proteome</keyword>
<dbReference type="InterPro" id="IPR005158">
    <property type="entry name" value="BTAD"/>
</dbReference>
<gene>
    <name evidence="8" type="ORF">ETD85_26675</name>
</gene>
<dbReference type="Proteomes" id="UP000306628">
    <property type="component" value="Unassembled WGS sequence"/>
</dbReference>
<dbReference type="GO" id="GO:0003677">
    <property type="term" value="F:DNA binding"/>
    <property type="evidence" value="ECO:0007669"/>
    <property type="project" value="UniProtKB-KW"/>
</dbReference>